<dbReference type="Proteomes" id="UP000318946">
    <property type="component" value="Chromosome"/>
</dbReference>
<keyword evidence="5 8" id="KW-0547">Nucleotide-binding</keyword>
<organism evidence="10 11">
    <name type="scientific">Alistipes communis</name>
    <dbReference type="NCBI Taxonomy" id="2585118"/>
    <lineage>
        <taxon>Bacteria</taxon>
        <taxon>Pseudomonadati</taxon>
        <taxon>Bacteroidota</taxon>
        <taxon>Bacteroidia</taxon>
        <taxon>Bacteroidales</taxon>
        <taxon>Rikenellaceae</taxon>
        <taxon>Alistipes</taxon>
    </lineage>
</organism>
<evidence type="ECO:0000256" key="4">
    <source>
        <dbReference type="ARBA" id="ARBA00022727"/>
    </source>
</evidence>
<dbReference type="Gene3D" id="3.40.50.300">
    <property type="entry name" value="P-loop containing nucleotide triphosphate hydrolases"/>
    <property type="match status" value="1"/>
</dbReference>
<feature type="domain" description="Thymidylate kinase-like" evidence="9">
    <location>
        <begin position="5"/>
        <end position="199"/>
    </location>
</feature>
<dbReference type="OrthoDB" id="9774907at2"/>
<evidence type="ECO:0000256" key="8">
    <source>
        <dbReference type="HAMAP-Rule" id="MF_00165"/>
    </source>
</evidence>
<dbReference type="Pfam" id="PF02223">
    <property type="entry name" value="Thymidylate_kin"/>
    <property type="match status" value="1"/>
</dbReference>
<keyword evidence="3 8" id="KW-0808">Transferase</keyword>
<evidence type="ECO:0000256" key="7">
    <source>
        <dbReference type="ARBA" id="ARBA00022840"/>
    </source>
</evidence>
<keyword evidence="4 8" id="KW-0545">Nucleotide biosynthesis</keyword>
<dbReference type="AlphaFoldDB" id="A0A4Y1WUI2"/>
<dbReference type="InterPro" id="IPR039430">
    <property type="entry name" value="Thymidylate_kin-like_dom"/>
</dbReference>
<name>A0A4Y1WUI2_9BACT</name>
<dbReference type="GO" id="GO:0005737">
    <property type="term" value="C:cytoplasm"/>
    <property type="evidence" value="ECO:0007669"/>
    <property type="project" value="TreeGrafter"/>
</dbReference>
<comment type="function">
    <text evidence="8">Phosphorylation of dTMP to form dTDP in both de novo and salvage pathways of dTTP synthesis.</text>
</comment>
<reference evidence="11" key="1">
    <citation type="submission" date="2019-06" db="EMBL/GenBank/DDBJ databases">
        <title>Alistipes onderdonkii subsp. vulgaris subsp. nov., Alistipes dispar sp. nov. and Alistipes communis sp. nov., isolated from human faeces, and creation of Alistipes onderdonkii subsp. onderdonkii subsp. nov.</title>
        <authorList>
            <person name="Sakamoto M."/>
            <person name="Ikeyama N."/>
            <person name="Ogata Y."/>
            <person name="Suda W."/>
            <person name="Iino T."/>
            <person name="Hattori M."/>
            <person name="Ohkuma M."/>
        </authorList>
    </citation>
    <scope>NUCLEOTIDE SEQUENCE [LARGE SCALE GENOMIC DNA]</scope>
    <source>
        <strain evidence="11">5CBH24</strain>
    </source>
</reference>
<keyword evidence="7 8" id="KW-0067">ATP-binding</keyword>
<evidence type="ECO:0000256" key="3">
    <source>
        <dbReference type="ARBA" id="ARBA00022679"/>
    </source>
</evidence>
<dbReference type="PANTHER" id="PTHR10344">
    <property type="entry name" value="THYMIDYLATE KINASE"/>
    <property type="match status" value="1"/>
</dbReference>
<evidence type="ECO:0000256" key="1">
    <source>
        <dbReference type="ARBA" id="ARBA00004992"/>
    </source>
</evidence>
<dbReference type="SUPFAM" id="SSF52540">
    <property type="entry name" value="P-loop containing nucleoside triphosphate hydrolases"/>
    <property type="match status" value="1"/>
</dbReference>
<dbReference type="HAMAP" id="MF_00165">
    <property type="entry name" value="Thymidylate_kinase"/>
    <property type="match status" value="1"/>
</dbReference>
<dbReference type="EMBL" id="AP019735">
    <property type="protein sequence ID" value="BBL04743.1"/>
    <property type="molecule type" value="Genomic_DNA"/>
</dbReference>
<dbReference type="GO" id="GO:0006233">
    <property type="term" value="P:dTDP biosynthetic process"/>
    <property type="evidence" value="ECO:0007669"/>
    <property type="project" value="InterPro"/>
</dbReference>
<keyword evidence="11" id="KW-1185">Reference proteome</keyword>
<accession>A0A4Y1WUI2</accession>
<dbReference type="InterPro" id="IPR018095">
    <property type="entry name" value="Thymidylate_kin_CS"/>
</dbReference>
<dbReference type="CDD" id="cd01672">
    <property type="entry name" value="TMPK"/>
    <property type="match status" value="1"/>
</dbReference>
<dbReference type="GO" id="GO:0004798">
    <property type="term" value="F:dTMP kinase activity"/>
    <property type="evidence" value="ECO:0007669"/>
    <property type="project" value="UniProtKB-UniRule"/>
</dbReference>
<dbReference type="InterPro" id="IPR027417">
    <property type="entry name" value="P-loop_NTPase"/>
</dbReference>
<evidence type="ECO:0000256" key="2">
    <source>
        <dbReference type="ARBA" id="ARBA00009776"/>
    </source>
</evidence>
<dbReference type="GO" id="GO:0006235">
    <property type="term" value="P:dTTP biosynthetic process"/>
    <property type="evidence" value="ECO:0007669"/>
    <property type="project" value="UniProtKB-UniRule"/>
</dbReference>
<dbReference type="GO" id="GO:0005524">
    <property type="term" value="F:ATP binding"/>
    <property type="evidence" value="ECO:0007669"/>
    <property type="project" value="UniProtKB-UniRule"/>
</dbReference>
<dbReference type="PANTHER" id="PTHR10344:SF1">
    <property type="entry name" value="THYMIDYLATE KINASE"/>
    <property type="match status" value="1"/>
</dbReference>
<evidence type="ECO:0000256" key="5">
    <source>
        <dbReference type="ARBA" id="ARBA00022741"/>
    </source>
</evidence>
<dbReference type="InterPro" id="IPR018094">
    <property type="entry name" value="Thymidylate_kinase"/>
</dbReference>
<comment type="catalytic activity">
    <reaction evidence="8">
        <text>dTMP + ATP = dTDP + ADP</text>
        <dbReference type="Rhea" id="RHEA:13517"/>
        <dbReference type="ChEBI" id="CHEBI:30616"/>
        <dbReference type="ChEBI" id="CHEBI:58369"/>
        <dbReference type="ChEBI" id="CHEBI:63528"/>
        <dbReference type="ChEBI" id="CHEBI:456216"/>
        <dbReference type="EC" id="2.7.4.9"/>
    </reaction>
</comment>
<comment type="similarity">
    <text evidence="2 8">Belongs to the thymidylate kinase family.</text>
</comment>
<dbReference type="GeneID" id="78342774"/>
<evidence type="ECO:0000256" key="6">
    <source>
        <dbReference type="ARBA" id="ARBA00022777"/>
    </source>
</evidence>
<protein>
    <recommendedName>
        <fullName evidence="8">Thymidylate kinase</fullName>
        <ecNumber evidence="8">2.7.4.9</ecNumber>
    </recommendedName>
    <alternativeName>
        <fullName evidence="8">dTMP kinase</fullName>
    </alternativeName>
</protein>
<proteinExistence type="inferred from homology"/>
<feature type="binding site" evidence="8">
    <location>
        <begin position="7"/>
        <end position="14"/>
    </location>
    <ligand>
        <name>ATP</name>
        <dbReference type="ChEBI" id="CHEBI:30616"/>
    </ligand>
</feature>
<evidence type="ECO:0000259" key="9">
    <source>
        <dbReference type="Pfam" id="PF02223"/>
    </source>
</evidence>
<dbReference type="GO" id="GO:0006227">
    <property type="term" value="P:dUDP biosynthetic process"/>
    <property type="evidence" value="ECO:0007669"/>
    <property type="project" value="TreeGrafter"/>
</dbReference>
<dbReference type="EC" id="2.7.4.9" evidence="8"/>
<keyword evidence="6 8" id="KW-0418">Kinase</keyword>
<dbReference type="RefSeq" id="WP_141413102.1">
    <property type="nucleotide sequence ID" value="NZ_AP019735.1"/>
</dbReference>
<evidence type="ECO:0000313" key="11">
    <source>
        <dbReference type="Proteomes" id="UP000318946"/>
    </source>
</evidence>
<gene>
    <name evidence="8 10" type="primary">tmk</name>
    <name evidence="10" type="ORF">A5CBH24_20560</name>
</gene>
<evidence type="ECO:0000313" key="10">
    <source>
        <dbReference type="EMBL" id="BBL04743.1"/>
    </source>
</evidence>
<dbReference type="KEGG" id="acou:A5CBH24_20560"/>
<dbReference type="PROSITE" id="PS01331">
    <property type="entry name" value="THYMIDYLATE_KINASE"/>
    <property type="match status" value="1"/>
</dbReference>
<comment type="pathway">
    <text evidence="1">Pyrimidine metabolism; dTTP biosynthesis.</text>
</comment>
<sequence length="231" mass="25872">MFIVLEGLDGAGKSTQIRMLQELFARRGVACRYLHFPRFDAPVFGDLIARFLRGELGTVEAVDPYLVALLFAGDRGDAAAEIRQWLASGEAVVLDRYVYSNVAFQCAKLSSEEERRALKRWILDTEYGYYRLPRPDVSLFLDVPFSFTERKLTQAREGGDRDYLQGAHDIHEASLDLQQRVRGVYLDAAREDAAFRVVDCCAPDGSMETPERIFSKIEAALAPLLNAAADA</sequence>